<evidence type="ECO:0000313" key="3">
    <source>
        <dbReference type="Proteomes" id="UP000198854"/>
    </source>
</evidence>
<sequence length="654" mass="73776">MTPLSEILATMPRRAEKKPDNYLVDSFVHIGSVFPLFSCFENQIIYGRRGTGKTHLLKYLKSEVNKSGVPCLEIDMRTMGSTGGMYADGSISITERASRLLSDTLCDIREQILDVCYDSESCDFSQLIPLLDEFVEQATNIVIQGSIDKELSTSKAISSASSAKMSAGLSLQSSISADLECSQSINDSGTVTTRESGQQTLRIHFGTLSRILKRIVKQLPESSLLILIDEWSEVPLDLQPYLADMLRRIIFSVPSITVKIAAISHRSRFRIHDENGASVGLEVSSDASASLNLDHFMVFDSDKEQSVEFFKSLIFKHAKAADRKNIIPDDVEKFISMVFKNKNALEEFARASEGVPRDAINIISQAAQHQKDQKIGVKGIRNAARTWYTTSKSKDINSRTEAVGLLEWIVSVVIGTKRTRGFLINNTTNDELIDYLYDSRVIHLVKQGVSVRSAQGFKYNLYSLDYGCYSHLINTRDEPQGLINDEAGYISVPKIDNSYGKSSILDLDSYYKLGHLPLFEQTQDIELTAHFYERNDDVLDFDDGIFNKIPKYLEAQKIKGTIYIPLIFVALVLRCKQGQELSNGTEITKTINNYLISQPKNEKAPNNISRALRTEPVSNEKWIIRRERSDGPFFELSSDWRKHWEEYFKLDPPI</sequence>
<dbReference type="Pfam" id="PF24389">
    <property type="entry name" value="ORC-CDC6-like"/>
    <property type="match status" value="1"/>
</dbReference>
<protein>
    <recommendedName>
        <fullName evidence="1">AAA+ ATPase domain-containing protein</fullName>
    </recommendedName>
</protein>
<name>A0A1G8H2U2_9VIBR</name>
<dbReference type="SMART" id="SM00382">
    <property type="entry name" value="AAA"/>
    <property type="match status" value="1"/>
</dbReference>
<reference evidence="2 3" key="1">
    <citation type="submission" date="2016-10" db="EMBL/GenBank/DDBJ databases">
        <authorList>
            <person name="de Groot N.N."/>
        </authorList>
    </citation>
    <scope>NUCLEOTIDE SEQUENCE [LARGE SCALE GENOMIC DNA]</scope>
    <source>
        <strain evidence="2 3">CGMCC 1.10228</strain>
    </source>
</reference>
<keyword evidence="3" id="KW-1185">Reference proteome</keyword>
<evidence type="ECO:0000259" key="1">
    <source>
        <dbReference type="SMART" id="SM00382"/>
    </source>
</evidence>
<dbReference type="InterPro" id="IPR027417">
    <property type="entry name" value="P-loop_NTPase"/>
</dbReference>
<dbReference type="InterPro" id="IPR003593">
    <property type="entry name" value="AAA+_ATPase"/>
</dbReference>
<organism evidence="2 3">
    <name type="scientific">Vibrio xiamenensis</name>
    <dbReference type="NCBI Taxonomy" id="861298"/>
    <lineage>
        <taxon>Bacteria</taxon>
        <taxon>Pseudomonadati</taxon>
        <taxon>Pseudomonadota</taxon>
        <taxon>Gammaproteobacteria</taxon>
        <taxon>Vibrionales</taxon>
        <taxon>Vibrionaceae</taxon>
        <taxon>Vibrio</taxon>
    </lineage>
</organism>
<dbReference type="AlphaFoldDB" id="A0A1G8H2U2"/>
<dbReference type="EMBL" id="FNDD01000044">
    <property type="protein sequence ID" value="SDI00926.1"/>
    <property type="molecule type" value="Genomic_DNA"/>
</dbReference>
<proteinExistence type="predicted"/>
<dbReference type="STRING" id="861298.SAMN04488136_14419"/>
<evidence type="ECO:0000313" key="2">
    <source>
        <dbReference type="EMBL" id="SDI00926.1"/>
    </source>
</evidence>
<gene>
    <name evidence="2" type="ORF">SAMN04488136_14419</name>
</gene>
<dbReference type="RefSeq" id="WP_093279304.1">
    <property type="nucleotide sequence ID" value="NZ_FNDD01000044.1"/>
</dbReference>
<dbReference type="SUPFAM" id="SSF52540">
    <property type="entry name" value="P-loop containing nucleoside triphosphate hydrolases"/>
    <property type="match status" value="1"/>
</dbReference>
<dbReference type="InterPro" id="IPR056955">
    <property type="entry name" value="ORC-CDC6-like"/>
</dbReference>
<accession>A0A1G8H2U2</accession>
<feature type="domain" description="AAA+ ATPase" evidence="1">
    <location>
        <begin position="39"/>
        <end position="277"/>
    </location>
</feature>
<dbReference type="Proteomes" id="UP000198854">
    <property type="component" value="Unassembled WGS sequence"/>
</dbReference>
<dbReference type="OrthoDB" id="4008664at2"/>